<feature type="domain" description="Carbohydrate kinase PfkB" evidence="3">
    <location>
        <begin position="14"/>
        <end position="130"/>
    </location>
</feature>
<dbReference type="GO" id="GO:0016301">
    <property type="term" value="F:kinase activity"/>
    <property type="evidence" value="ECO:0007669"/>
    <property type="project" value="UniProtKB-KW"/>
</dbReference>
<proteinExistence type="predicted"/>
<evidence type="ECO:0000259" key="3">
    <source>
        <dbReference type="Pfam" id="PF00294"/>
    </source>
</evidence>
<keyword evidence="1" id="KW-0808">Transferase</keyword>
<feature type="domain" description="Carbohydrate kinase PfkB" evidence="3">
    <location>
        <begin position="174"/>
        <end position="264"/>
    </location>
</feature>
<keyword evidence="2 4" id="KW-0418">Kinase</keyword>
<gene>
    <name evidence="4" type="ORF">EV207_14914</name>
</gene>
<evidence type="ECO:0000313" key="4">
    <source>
        <dbReference type="EMBL" id="TCP20777.1"/>
    </source>
</evidence>
<dbReference type="SUPFAM" id="SSF53613">
    <property type="entry name" value="Ribokinase-like"/>
    <property type="match status" value="1"/>
</dbReference>
<protein>
    <submittedName>
        <fullName evidence="4">Fructoselysine 6-kinase</fullName>
    </submittedName>
</protein>
<accession>A0A4R2NHC3</accession>
<name>A0A4R2NHC3_9BACL</name>
<dbReference type="PANTHER" id="PTHR10584">
    <property type="entry name" value="SUGAR KINASE"/>
    <property type="match status" value="1"/>
</dbReference>
<keyword evidence="5" id="KW-1185">Reference proteome</keyword>
<organism evidence="4 5">
    <name type="scientific">Scopulibacillus darangshiensis</name>
    <dbReference type="NCBI Taxonomy" id="442528"/>
    <lineage>
        <taxon>Bacteria</taxon>
        <taxon>Bacillati</taxon>
        <taxon>Bacillota</taxon>
        <taxon>Bacilli</taxon>
        <taxon>Bacillales</taxon>
        <taxon>Sporolactobacillaceae</taxon>
        <taxon>Scopulibacillus</taxon>
    </lineage>
</organism>
<dbReference type="InterPro" id="IPR011611">
    <property type="entry name" value="PfkB_dom"/>
</dbReference>
<evidence type="ECO:0000256" key="2">
    <source>
        <dbReference type="ARBA" id="ARBA00022777"/>
    </source>
</evidence>
<reference evidence="4 5" key="1">
    <citation type="submission" date="2019-03" db="EMBL/GenBank/DDBJ databases">
        <title>Genomic Encyclopedia of Type Strains, Phase IV (KMG-IV): sequencing the most valuable type-strain genomes for metagenomic binning, comparative biology and taxonomic classification.</title>
        <authorList>
            <person name="Goeker M."/>
        </authorList>
    </citation>
    <scope>NUCLEOTIDE SEQUENCE [LARGE SCALE GENOMIC DNA]</scope>
    <source>
        <strain evidence="4 5">DSM 19377</strain>
    </source>
</reference>
<evidence type="ECO:0000256" key="1">
    <source>
        <dbReference type="ARBA" id="ARBA00022679"/>
    </source>
</evidence>
<dbReference type="OrthoDB" id="9775849at2"/>
<evidence type="ECO:0000313" key="5">
    <source>
        <dbReference type="Proteomes" id="UP000295416"/>
    </source>
</evidence>
<dbReference type="PANTHER" id="PTHR10584:SF166">
    <property type="entry name" value="RIBOKINASE"/>
    <property type="match status" value="1"/>
</dbReference>
<comment type="caution">
    <text evidence="4">The sequence shown here is derived from an EMBL/GenBank/DDBJ whole genome shotgun (WGS) entry which is preliminary data.</text>
</comment>
<dbReference type="EMBL" id="SLXK01000049">
    <property type="protein sequence ID" value="TCP20777.1"/>
    <property type="molecule type" value="Genomic_DNA"/>
</dbReference>
<dbReference type="Pfam" id="PF00294">
    <property type="entry name" value="PfkB"/>
    <property type="match status" value="2"/>
</dbReference>
<dbReference type="InterPro" id="IPR029056">
    <property type="entry name" value="Ribokinase-like"/>
</dbReference>
<dbReference type="Gene3D" id="3.40.1190.20">
    <property type="match status" value="1"/>
</dbReference>
<dbReference type="AlphaFoldDB" id="A0A4R2NHC3"/>
<dbReference type="RefSeq" id="WP_132747959.1">
    <property type="nucleotide sequence ID" value="NZ_SLXK01000049.1"/>
</dbReference>
<dbReference type="Proteomes" id="UP000295416">
    <property type="component" value="Unassembled WGS sequence"/>
</dbReference>
<sequence length="277" mass="30285">MKLIGVGDNVVDYYLDRNEIYPGGNALNVAVLSRRHGADKTGYIGILGNDQAAEHITQTLKKEHIDISRIRKGYGENGMARVKLNQDGDRIFVKSNQGGIQKTLRLHFCDDDMKYIKTFDLLHTSVYSLIEDQLPKLSHSIDISFDFSTKSDDSYLAMVCPYITCGFFSGSHLAEDECDALANKVQGYGTKLVGITRGSEGALFFEGDRKYTQPVVPTDVVDTLGAGDSFLATFLTDYYNGVPMEHALKSSAAAAAKTCTYYGAFGYGLAYGKAGCP</sequence>